<dbReference type="RefSeq" id="WP_210758384.1">
    <property type="nucleotide sequence ID" value="NZ_CP060139.1"/>
</dbReference>
<dbReference type="KEGG" id="chyd:H4K34_15950"/>
<protein>
    <submittedName>
        <fullName evidence="2">Uncharacterized protein</fullName>
    </submittedName>
</protein>
<sequence>MTAISAKELKSLIADLEKDPTNLDLINKVAIGYFENYEQKSDKEDYDFFKRAYTLKKTVKSTHNFAWFLYFERAEFEGDWNESSAVNQALKVQNECIQLNPKSYYPYSLYGYMLLDQKRYREAIPYFEKANKIEKRREFTHDLAYCYFQLQDYHLAYELFDISAQADDLESVSLFNLALACFKTDRLDQLKSIAERLKAEISCHKIVSGYEIAFLFYLLEDYSLATACLLEQGIDRIDLFEWPELSYSLFLSDSDLWRKEITRNLNRRIDWIAEIEGDHERWADFSTAEKSEGLNEFKSEVAALTDTLERGMKKPQSDLLGFLLVEYCGCLLFDCSRHGNLENDE</sequence>
<name>A0A7H0VDQ0_9FLAO</name>
<proteinExistence type="predicted"/>
<reference evidence="2 3" key="1">
    <citation type="submission" date="2020-08" db="EMBL/GenBank/DDBJ databases">
        <title>Croceimicrobium hydrocarbonivorans gen. nov., sp. nov., a novel marine bacterium isolated from a bacterial consortium that degrades polyethylene terephthalate.</title>
        <authorList>
            <person name="Liu R."/>
        </authorList>
    </citation>
    <scope>NUCLEOTIDE SEQUENCE [LARGE SCALE GENOMIC DNA]</scope>
    <source>
        <strain evidence="2 3">A20-9</strain>
    </source>
</reference>
<keyword evidence="1" id="KW-0802">TPR repeat</keyword>
<gene>
    <name evidence="2" type="ORF">H4K34_15950</name>
</gene>
<dbReference type="EMBL" id="CP060139">
    <property type="protein sequence ID" value="QNR23848.1"/>
    <property type="molecule type" value="Genomic_DNA"/>
</dbReference>
<feature type="repeat" description="TPR" evidence="1">
    <location>
        <begin position="104"/>
        <end position="137"/>
    </location>
</feature>
<dbReference type="InterPro" id="IPR019734">
    <property type="entry name" value="TPR_rpt"/>
</dbReference>
<dbReference type="PROSITE" id="PS50005">
    <property type="entry name" value="TPR"/>
    <property type="match status" value="1"/>
</dbReference>
<accession>A0A7H0VDQ0</accession>
<evidence type="ECO:0000313" key="2">
    <source>
        <dbReference type="EMBL" id="QNR23848.1"/>
    </source>
</evidence>
<dbReference type="Gene3D" id="1.25.40.10">
    <property type="entry name" value="Tetratricopeptide repeat domain"/>
    <property type="match status" value="1"/>
</dbReference>
<evidence type="ECO:0000256" key="1">
    <source>
        <dbReference type="PROSITE-ProRule" id="PRU00339"/>
    </source>
</evidence>
<keyword evidence="3" id="KW-1185">Reference proteome</keyword>
<dbReference type="Pfam" id="PF12895">
    <property type="entry name" value="ANAPC3"/>
    <property type="match status" value="1"/>
</dbReference>
<evidence type="ECO:0000313" key="3">
    <source>
        <dbReference type="Proteomes" id="UP000516305"/>
    </source>
</evidence>
<dbReference type="SUPFAM" id="SSF48452">
    <property type="entry name" value="TPR-like"/>
    <property type="match status" value="1"/>
</dbReference>
<dbReference type="Proteomes" id="UP000516305">
    <property type="component" value="Chromosome"/>
</dbReference>
<dbReference type="InterPro" id="IPR011990">
    <property type="entry name" value="TPR-like_helical_dom_sf"/>
</dbReference>
<organism evidence="2 3">
    <name type="scientific">Croceimicrobium hydrocarbonivorans</name>
    <dbReference type="NCBI Taxonomy" id="2761580"/>
    <lineage>
        <taxon>Bacteria</taxon>
        <taxon>Pseudomonadati</taxon>
        <taxon>Bacteroidota</taxon>
        <taxon>Flavobacteriia</taxon>
        <taxon>Flavobacteriales</taxon>
        <taxon>Owenweeksiaceae</taxon>
        <taxon>Croceimicrobium</taxon>
    </lineage>
</organism>
<dbReference type="AlphaFoldDB" id="A0A7H0VDQ0"/>